<accession>A0A6J6EN14</accession>
<reference evidence="1" key="1">
    <citation type="submission" date="2020-05" db="EMBL/GenBank/DDBJ databases">
        <authorList>
            <person name="Chiriac C."/>
            <person name="Salcher M."/>
            <person name="Ghai R."/>
            <person name="Kavagutti S V."/>
        </authorList>
    </citation>
    <scope>NUCLEOTIDE SEQUENCE</scope>
</reference>
<dbReference type="AlphaFoldDB" id="A0A6J6EN14"/>
<gene>
    <name evidence="1" type="ORF">UFOPK1747_00370</name>
</gene>
<name>A0A6J6EN14_9ZZZZ</name>
<proteinExistence type="predicted"/>
<protein>
    <submittedName>
        <fullName evidence="1">Unannotated protein</fullName>
    </submittedName>
</protein>
<evidence type="ECO:0000313" key="1">
    <source>
        <dbReference type="EMBL" id="CAB4577931.1"/>
    </source>
</evidence>
<dbReference type="EMBL" id="CAEZTV010000037">
    <property type="protein sequence ID" value="CAB4577931.1"/>
    <property type="molecule type" value="Genomic_DNA"/>
</dbReference>
<sequence length="83" mass="9151">MTAHRSQFINREAITAGASGNKYECSGFIFLSKKPIAIKQPIKSSTFISKNQRYEFSAGTINEINQLPNPIIGGYSIALSVER</sequence>
<organism evidence="1">
    <name type="scientific">freshwater metagenome</name>
    <dbReference type="NCBI Taxonomy" id="449393"/>
    <lineage>
        <taxon>unclassified sequences</taxon>
        <taxon>metagenomes</taxon>
        <taxon>ecological metagenomes</taxon>
    </lineage>
</organism>